<dbReference type="Proteomes" id="UP000678393">
    <property type="component" value="Unassembled WGS sequence"/>
</dbReference>
<reference evidence="4" key="1">
    <citation type="submission" date="2021-04" db="EMBL/GenBank/DDBJ databases">
        <authorList>
            <consortium name="Molecular Ecology Group"/>
        </authorList>
    </citation>
    <scope>NUCLEOTIDE SEQUENCE</scope>
</reference>
<accession>A0A8S3ZGB0</accession>
<organism evidence="4 5">
    <name type="scientific">Candidula unifasciata</name>
    <dbReference type="NCBI Taxonomy" id="100452"/>
    <lineage>
        <taxon>Eukaryota</taxon>
        <taxon>Metazoa</taxon>
        <taxon>Spiralia</taxon>
        <taxon>Lophotrochozoa</taxon>
        <taxon>Mollusca</taxon>
        <taxon>Gastropoda</taxon>
        <taxon>Heterobranchia</taxon>
        <taxon>Euthyneura</taxon>
        <taxon>Panpulmonata</taxon>
        <taxon>Eupulmonata</taxon>
        <taxon>Stylommatophora</taxon>
        <taxon>Helicina</taxon>
        <taxon>Helicoidea</taxon>
        <taxon>Geomitridae</taxon>
        <taxon>Candidula</taxon>
    </lineage>
</organism>
<dbReference type="GO" id="GO:0003676">
    <property type="term" value="F:nucleic acid binding"/>
    <property type="evidence" value="ECO:0007669"/>
    <property type="project" value="InterPro"/>
</dbReference>
<evidence type="ECO:0000313" key="4">
    <source>
        <dbReference type="EMBL" id="CAG5128463.1"/>
    </source>
</evidence>
<dbReference type="InterPro" id="IPR001878">
    <property type="entry name" value="Znf_CCHC"/>
</dbReference>
<name>A0A8S3ZGB0_9EUPU</name>
<evidence type="ECO:0000256" key="1">
    <source>
        <dbReference type="PROSITE-ProRule" id="PRU00047"/>
    </source>
</evidence>
<dbReference type="Gene3D" id="4.10.60.10">
    <property type="entry name" value="Zinc finger, CCHC-type"/>
    <property type="match status" value="1"/>
</dbReference>
<comment type="caution">
    <text evidence="4">The sequence shown here is derived from an EMBL/GenBank/DDBJ whole genome shotgun (WGS) entry which is preliminary data.</text>
</comment>
<feature type="domain" description="CCHC-type" evidence="3">
    <location>
        <begin position="53"/>
        <end position="67"/>
    </location>
</feature>
<keyword evidence="1" id="KW-0862">Zinc</keyword>
<dbReference type="SUPFAM" id="SSF57756">
    <property type="entry name" value="Retrovirus zinc finger-like domains"/>
    <property type="match status" value="1"/>
</dbReference>
<dbReference type="PROSITE" id="PS50158">
    <property type="entry name" value="ZF_CCHC"/>
    <property type="match status" value="1"/>
</dbReference>
<proteinExistence type="predicted"/>
<dbReference type="GO" id="GO:0008270">
    <property type="term" value="F:zinc ion binding"/>
    <property type="evidence" value="ECO:0007669"/>
    <property type="project" value="UniProtKB-KW"/>
</dbReference>
<dbReference type="AlphaFoldDB" id="A0A8S3ZGB0"/>
<dbReference type="Pfam" id="PF00098">
    <property type="entry name" value="zf-CCHC"/>
    <property type="match status" value="1"/>
</dbReference>
<dbReference type="SMART" id="SM00343">
    <property type="entry name" value="ZnF_C2HC"/>
    <property type="match status" value="1"/>
</dbReference>
<dbReference type="InterPro" id="IPR036875">
    <property type="entry name" value="Znf_CCHC_sf"/>
</dbReference>
<dbReference type="OrthoDB" id="6159109at2759"/>
<gene>
    <name evidence="4" type="ORF">CUNI_LOCUS14021</name>
</gene>
<evidence type="ECO:0000259" key="3">
    <source>
        <dbReference type="PROSITE" id="PS50158"/>
    </source>
</evidence>
<sequence length="112" mass="12549">RRTAASMNENYVCLNMKRKGYRRKGAGMTGPQLKRKLWKVKMAARSQSYGSNKCFKCGQEGHWANKCTGKPKDSQNWSTSDVDQAPVKESDFPSLREAALMGRGIKGISFLT</sequence>
<feature type="non-terminal residue" evidence="4">
    <location>
        <position position="1"/>
    </location>
</feature>
<protein>
    <recommendedName>
        <fullName evidence="3">CCHC-type domain-containing protein</fullName>
    </recommendedName>
</protein>
<keyword evidence="5" id="KW-1185">Reference proteome</keyword>
<dbReference type="EMBL" id="CAJHNH020003079">
    <property type="protein sequence ID" value="CAG5128463.1"/>
    <property type="molecule type" value="Genomic_DNA"/>
</dbReference>
<feature type="region of interest" description="Disordered" evidence="2">
    <location>
        <begin position="68"/>
        <end position="88"/>
    </location>
</feature>
<evidence type="ECO:0000313" key="5">
    <source>
        <dbReference type="Proteomes" id="UP000678393"/>
    </source>
</evidence>
<feature type="non-terminal residue" evidence="4">
    <location>
        <position position="112"/>
    </location>
</feature>
<evidence type="ECO:0000256" key="2">
    <source>
        <dbReference type="SAM" id="MobiDB-lite"/>
    </source>
</evidence>
<keyword evidence="1" id="KW-0479">Metal-binding</keyword>
<keyword evidence="1" id="KW-0863">Zinc-finger</keyword>